<dbReference type="Gene3D" id="1.10.10.650">
    <property type="entry name" value="RuvA domain 2-like"/>
    <property type="match status" value="1"/>
</dbReference>
<protein>
    <recommendedName>
        <fullName evidence="1">Tex-like protein N-terminal domain-containing protein</fullName>
    </recommendedName>
</protein>
<evidence type="ECO:0000313" key="3">
    <source>
        <dbReference type="Proteomes" id="UP001152747"/>
    </source>
</evidence>
<dbReference type="InterPro" id="IPR023319">
    <property type="entry name" value="Tex-like_HTH_dom_sf"/>
</dbReference>
<accession>A0A9P1MWK2</accession>
<dbReference type="EMBL" id="CANHGI010000001">
    <property type="protein sequence ID" value="CAI5439463.1"/>
    <property type="molecule type" value="Genomic_DNA"/>
</dbReference>
<name>A0A9P1MWK2_9PELO</name>
<dbReference type="OrthoDB" id="5797875at2759"/>
<dbReference type="SUPFAM" id="SSF158832">
    <property type="entry name" value="Tex N-terminal region-like"/>
    <property type="match status" value="1"/>
</dbReference>
<organism evidence="2 3">
    <name type="scientific">Caenorhabditis angaria</name>
    <dbReference type="NCBI Taxonomy" id="860376"/>
    <lineage>
        <taxon>Eukaryota</taxon>
        <taxon>Metazoa</taxon>
        <taxon>Ecdysozoa</taxon>
        <taxon>Nematoda</taxon>
        <taxon>Chromadorea</taxon>
        <taxon>Rhabditida</taxon>
        <taxon>Rhabditina</taxon>
        <taxon>Rhabditomorpha</taxon>
        <taxon>Rhabditoidea</taxon>
        <taxon>Rhabditidae</taxon>
        <taxon>Peloderinae</taxon>
        <taxon>Caenorhabditis</taxon>
    </lineage>
</organism>
<dbReference type="Proteomes" id="UP001152747">
    <property type="component" value="Unassembled WGS sequence"/>
</dbReference>
<gene>
    <name evidence="2" type="ORF">CAMP_LOCUS2100</name>
</gene>
<comment type="caution">
    <text evidence="2">The sequence shown here is derived from an EMBL/GenBank/DDBJ whole genome shotgun (WGS) entry which is preliminary data.</text>
</comment>
<dbReference type="AlphaFoldDB" id="A0A9P1MWK2"/>
<dbReference type="InterPro" id="IPR018974">
    <property type="entry name" value="Tex-like_N"/>
</dbReference>
<sequence length="190" mass="21591">MKKLIKEEWVLNKTIGSFIKEEVKIPDSRAEKLANLFDEGCEVAYVARYRKDVHNGMECDDIRKAFEIYKETRDLNKKVVSAVNSVVPKIENVYESQNVKDMLKACSDIGEVSEITKMYTGGGRKNKVALAKEKGYETYAQEILSGKFVDLEILSTRKAVPQDEIEENIVIIMADLLNKMESTVKAVNEM</sequence>
<feature type="domain" description="Tex-like protein N-terminal" evidence="1">
    <location>
        <begin position="15"/>
        <end position="85"/>
    </location>
</feature>
<keyword evidence="3" id="KW-1185">Reference proteome</keyword>
<evidence type="ECO:0000313" key="2">
    <source>
        <dbReference type="EMBL" id="CAI5439463.1"/>
    </source>
</evidence>
<dbReference type="Pfam" id="PF09371">
    <property type="entry name" value="Tex_N"/>
    <property type="match status" value="1"/>
</dbReference>
<proteinExistence type="predicted"/>
<reference evidence="2" key="1">
    <citation type="submission" date="2022-11" db="EMBL/GenBank/DDBJ databases">
        <authorList>
            <person name="Kikuchi T."/>
        </authorList>
    </citation>
    <scope>NUCLEOTIDE SEQUENCE</scope>
    <source>
        <strain evidence="2">PS1010</strain>
    </source>
</reference>
<evidence type="ECO:0000259" key="1">
    <source>
        <dbReference type="Pfam" id="PF09371"/>
    </source>
</evidence>